<comment type="caution">
    <text evidence="1">The sequence shown here is derived from an EMBL/GenBank/DDBJ whole genome shotgun (WGS) entry which is preliminary data.</text>
</comment>
<feature type="non-terminal residue" evidence="1">
    <location>
        <position position="1"/>
    </location>
</feature>
<name>A0AAV5MYN3_9ROSI</name>
<evidence type="ECO:0000313" key="2">
    <source>
        <dbReference type="Proteomes" id="UP001054252"/>
    </source>
</evidence>
<proteinExistence type="predicted"/>
<keyword evidence="2" id="KW-1185">Reference proteome</keyword>
<accession>A0AAV5MYN3</accession>
<protein>
    <submittedName>
        <fullName evidence="1">Uncharacterized protein</fullName>
    </submittedName>
</protein>
<dbReference type="Proteomes" id="UP001054252">
    <property type="component" value="Unassembled WGS sequence"/>
</dbReference>
<reference evidence="1 2" key="1">
    <citation type="journal article" date="2021" name="Commun. Biol.">
        <title>The genome of Shorea leprosula (Dipterocarpaceae) highlights the ecological relevance of drought in aseasonal tropical rainforests.</title>
        <authorList>
            <person name="Ng K.K.S."/>
            <person name="Kobayashi M.J."/>
            <person name="Fawcett J.A."/>
            <person name="Hatakeyama M."/>
            <person name="Paape T."/>
            <person name="Ng C.H."/>
            <person name="Ang C.C."/>
            <person name="Tnah L.H."/>
            <person name="Lee C.T."/>
            <person name="Nishiyama T."/>
            <person name="Sese J."/>
            <person name="O'Brien M.J."/>
            <person name="Copetti D."/>
            <person name="Mohd Noor M.I."/>
            <person name="Ong R.C."/>
            <person name="Putra M."/>
            <person name="Sireger I.Z."/>
            <person name="Indrioko S."/>
            <person name="Kosugi Y."/>
            <person name="Izuno A."/>
            <person name="Isagi Y."/>
            <person name="Lee S.L."/>
            <person name="Shimizu K.K."/>
        </authorList>
    </citation>
    <scope>NUCLEOTIDE SEQUENCE [LARGE SCALE GENOMIC DNA]</scope>
    <source>
        <strain evidence="1">214</strain>
    </source>
</reference>
<sequence length="22" mass="2283">SGNTFAVTSSHNTIAKLKTSAF</sequence>
<evidence type="ECO:0000313" key="1">
    <source>
        <dbReference type="EMBL" id="GKV53652.1"/>
    </source>
</evidence>
<dbReference type="EMBL" id="BPVZ01001660">
    <property type="protein sequence ID" value="GKV53652.1"/>
    <property type="molecule type" value="Genomic_DNA"/>
</dbReference>
<dbReference type="AlphaFoldDB" id="A0AAV5MYN3"/>
<gene>
    <name evidence="1" type="ORF">SLEP1_g60169</name>
</gene>
<organism evidence="1 2">
    <name type="scientific">Rubroshorea leprosula</name>
    <dbReference type="NCBI Taxonomy" id="152421"/>
    <lineage>
        <taxon>Eukaryota</taxon>
        <taxon>Viridiplantae</taxon>
        <taxon>Streptophyta</taxon>
        <taxon>Embryophyta</taxon>
        <taxon>Tracheophyta</taxon>
        <taxon>Spermatophyta</taxon>
        <taxon>Magnoliopsida</taxon>
        <taxon>eudicotyledons</taxon>
        <taxon>Gunneridae</taxon>
        <taxon>Pentapetalae</taxon>
        <taxon>rosids</taxon>
        <taxon>malvids</taxon>
        <taxon>Malvales</taxon>
        <taxon>Dipterocarpaceae</taxon>
        <taxon>Rubroshorea</taxon>
    </lineage>
</organism>